<keyword evidence="1" id="KW-0472">Membrane</keyword>
<feature type="transmembrane region" description="Helical" evidence="1">
    <location>
        <begin position="57"/>
        <end position="80"/>
    </location>
</feature>
<organism evidence="2 3">
    <name type="scientific">Thermoplasma acidophilum (strain ATCC 25905 / DSM 1728 / JCM 9062 / NBRC 15155 / AMRC-C165)</name>
    <dbReference type="NCBI Taxonomy" id="273075"/>
    <lineage>
        <taxon>Archaea</taxon>
        <taxon>Methanobacteriati</taxon>
        <taxon>Thermoplasmatota</taxon>
        <taxon>Thermoplasmata</taxon>
        <taxon>Thermoplasmatales</taxon>
        <taxon>Thermoplasmataceae</taxon>
        <taxon>Thermoplasma</taxon>
    </lineage>
</organism>
<name>Q9HKQ7_THEAC</name>
<evidence type="ECO:0000313" key="3">
    <source>
        <dbReference type="Proteomes" id="UP000001024"/>
    </source>
</evidence>
<dbReference type="AlphaFoldDB" id="Q9HKQ7"/>
<keyword evidence="1" id="KW-1133">Transmembrane helix</keyword>
<reference evidence="2 3" key="1">
    <citation type="journal article" date="2000" name="Nature">
        <title>The genome sequence of the thermoacidophilic scavenger Thermoplasma acidophilum.</title>
        <authorList>
            <person name="Ruepp A."/>
            <person name="Graml W."/>
            <person name="Santos-Martinez M.L."/>
            <person name="Koretke K.K."/>
            <person name="Volker C."/>
            <person name="Mewes H.W."/>
            <person name="Frishman D."/>
            <person name="Stocker S."/>
            <person name="Lupas A.N."/>
            <person name="Baumeister W."/>
        </authorList>
    </citation>
    <scope>NUCLEOTIDE SEQUENCE [LARGE SCALE GENOMIC DNA]</scope>
    <source>
        <strain evidence="3">ATCC 25905 / DSM 1728 / JCM 9062 / NBRC 15155 / AMRC-C165</strain>
    </source>
</reference>
<sequence length="180" mass="19415">MIEMCVCGITVSILIFPSFSTSAMAPESAATALAPVIPTSALTYLDIRNFLTAATTSSIVEFSLMLGSIFLTAFAASSLVMPRAGATMCVGHPFDICIRYSPRSVSQTSLCLDSKYSLSPISYATFVFEKTTVLLSPTRSPAIFLASSLSFARYACPPSLSTFLIVRLTYESRFSITFIF</sequence>
<dbReference type="Proteomes" id="UP000001024">
    <property type="component" value="Chromosome"/>
</dbReference>
<dbReference type="HOGENOM" id="CLU_1493046_0_0_2"/>
<evidence type="ECO:0000313" key="2">
    <source>
        <dbReference type="EMBL" id="CAC11679.1"/>
    </source>
</evidence>
<evidence type="ECO:0000256" key="1">
    <source>
        <dbReference type="SAM" id="Phobius"/>
    </source>
</evidence>
<dbReference type="EMBL" id="AL445064">
    <property type="protein sequence ID" value="CAC11679.1"/>
    <property type="molecule type" value="Genomic_DNA"/>
</dbReference>
<keyword evidence="3" id="KW-1185">Reference proteome</keyword>
<proteinExistence type="predicted"/>
<dbReference type="InParanoid" id="Q9HKQ7"/>
<accession>Q9HKQ7</accession>
<keyword evidence="1" id="KW-0812">Transmembrane</keyword>
<dbReference type="EnsemblBacteria" id="CAC11679">
    <property type="protein sequence ID" value="CAC11679"/>
    <property type="gene ID" value="CAC11679"/>
</dbReference>
<dbReference type="KEGG" id="tac:Ta0539"/>
<protein>
    <submittedName>
        <fullName evidence="2">Uncharacterized protein</fullName>
    </submittedName>
</protein>
<gene>
    <name evidence="2" type="ordered locus">Ta0539</name>
</gene>